<dbReference type="InterPro" id="IPR040521">
    <property type="entry name" value="KDZ"/>
</dbReference>
<comment type="caution">
    <text evidence="2">The sequence shown here is derived from an EMBL/GenBank/DDBJ whole genome shotgun (WGS) entry which is preliminary data.</text>
</comment>
<sequence length="1003" mass="114070">MPASRNTGVSHDVDVVYGSSSRFFARNEQLKVTRQKSIHERRELQERLRSSSKGFSRESLQVLAEVTHDDDDDDQHHGFTTFEAHEDTQTSEGQWVDEDEDIATDEFMAAVQEHARNKLNASQDHRTWRHRLRRAQENLLPSIPGMTAGYLRWMYPPPIHTSSSPLPSDPTLTDTSMDSMDPPQPRTSSQGADWSFKIAVIDIYTLDTLATIPRSEDCPSTSEALASAGYIGTTPDSPTLAFSIRTLELYRRLRLRKASFSVEAFSKVICDLYAWSYRRTYRTALANAFDAYLLVRRRVDEDVQKALGRDGRDWRAKFGCPACGYEVNDEPPLKYRRMLTFDGNNSLSRMKAFGDRQVGDLRRFTGDYFLTTEEVDKFANGVQKLDNSDLVSDPGIGLDDDDDDAQGSTNNDAECTKNWKAAAADAKKNSWGIFDETGIFASACRHGIMLWVVDMVRSGELFKYPLATVQKALDVLGPRLMIAYDIGCKLKTTIKNSSLGPTFSASESTMCVDAFHGYTHNFSCQDSNHPSILEGAGLEDFGFMERIFSQSNNLTVLVRYASAFNRRLFISLYFTQWDKDRYLGIGYTLYRGYVRALRVIKADDAALVQAKVSLNITDAELEVWKVEQSQYLKTVGEEDEYDVFAVTYVELLQKLRIARAKADKHKGSYTDAIPDGYEPAPVAFVNLKAHWSDKDTSLSQTRKLETAMRRSRDRVDALDRDITDIEIKMGIARRWEPFDEDYIHAVEYVNKRKYHCALNKLQRLVVLRLLELHKLNLGRVGYKMRSHMGKSLQARCRAIRNAVAEYNAAAKDIGKPQLDWSKVSNYSFVEEFTLLQETRDDVRSKRWTTPVIREVMKLHSRLKRAHEEIARLDVEVRRVHTFIRDEENMFDFVVDELNHTKSPLSGAVQDFCSRRRRANACIMRDLQSIFELDGFSGSCEPGLRDGSDIGKAPSASPEPRARMFASQEPSLTETVDDALDVDDTRMEEMGGMVDWMSSLTVSH</sequence>
<gene>
    <name evidence="2" type="ORF">CONPUDRAFT_150945</name>
</gene>
<dbReference type="GeneID" id="19202784"/>
<dbReference type="AlphaFoldDB" id="A0A5M3MY04"/>
<dbReference type="OMA" id="FHGYSHA"/>
<dbReference type="Proteomes" id="UP000053558">
    <property type="component" value="Unassembled WGS sequence"/>
</dbReference>
<dbReference type="PANTHER" id="PTHR33096">
    <property type="entry name" value="CXC2 DOMAIN-CONTAINING PROTEIN"/>
    <property type="match status" value="1"/>
</dbReference>
<evidence type="ECO:0000256" key="1">
    <source>
        <dbReference type="SAM" id="MobiDB-lite"/>
    </source>
</evidence>
<dbReference type="EMBL" id="JH711575">
    <property type="protein sequence ID" value="EIW83897.1"/>
    <property type="molecule type" value="Genomic_DNA"/>
</dbReference>
<dbReference type="Pfam" id="PF18758">
    <property type="entry name" value="KDZ"/>
    <property type="match status" value="1"/>
</dbReference>
<evidence type="ECO:0000313" key="3">
    <source>
        <dbReference type="Proteomes" id="UP000053558"/>
    </source>
</evidence>
<dbReference type="PANTHER" id="PTHR33096:SF1">
    <property type="entry name" value="CXC1-LIKE CYSTEINE CLUSTER ASSOCIATED WITH KDZ TRANSPOSASES DOMAIN-CONTAINING PROTEIN"/>
    <property type="match status" value="1"/>
</dbReference>
<feature type="compositionally biased region" description="Low complexity" evidence="1">
    <location>
        <begin position="161"/>
        <end position="176"/>
    </location>
</feature>
<dbReference type="KEGG" id="cput:CONPUDRAFT_150945"/>
<proteinExistence type="predicted"/>
<reference evidence="3" key="1">
    <citation type="journal article" date="2012" name="Science">
        <title>The Paleozoic origin of enzymatic lignin decomposition reconstructed from 31 fungal genomes.</title>
        <authorList>
            <person name="Floudas D."/>
            <person name="Binder M."/>
            <person name="Riley R."/>
            <person name="Barry K."/>
            <person name="Blanchette R.A."/>
            <person name="Henrissat B."/>
            <person name="Martinez A.T."/>
            <person name="Otillar R."/>
            <person name="Spatafora J.W."/>
            <person name="Yadav J.S."/>
            <person name="Aerts A."/>
            <person name="Benoit I."/>
            <person name="Boyd A."/>
            <person name="Carlson A."/>
            <person name="Copeland A."/>
            <person name="Coutinho P.M."/>
            <person name="de Vries R.P."/>
            <person name="Ferreira P."/>
            <person name="Findley K."/>
            <person name="Foster B."/>
            <person name="Gaskell J."/>
            <person name="Glotzer D."/>
            <person name="Gorecki P."/>
            <person name="Heitman J."/>
            <person name="Hesse C."/>
            <person name="Hori C."/>
            <person name="Igarashi K."/>
            <person name="Jurgens J.A."/>
            <person name="Kallen N."/>
            <person name="Kersten P."/>
            <person name="Kohler A."/>
            <person name="Kuees U."/>
            <person name="Kumar T.K.A."/>
            <person name="Kuo A."/>
            <person name="LaButti K."/>
            <person name="Larrondo L.F."/>
            <person name="Lindquist E."/>
            <person name="Ling A."/>
            <person name="Lombard V."/>
            <person name="Lucas S."/>
            <person name="Lundell T."/>
            <person name="Martin R."/>
            <person name="McLaughlin D.J."/>
            <person name="Morgenstern I."/>
            <person name="Morin E."/>
            <person name="Murat C."/>
            <person name="Nagy L.G."/>
            <person name="Nolan M."/>
            <person name="Ohm R.A."/>
            <person name="Patyshakuliyeva A."/>
            <person name="Rokas A."/>
            <person name="Ruiz-Duenas F.J."/>
            <person name="Sabat G."/>
            <person name="Salamov A."/>
            <person name="Samejima M."/>
            <person name="Schmutz J."/>
            <person name="Slot J.C."/>
            <person name="St John F."/>
            <person name="Stenlid J."/>
            <person name="Sun H."/>
            <person name="Sun S."/>
            <person name="Syed K."/>
            <person name="Tsang A."/>
            <person name="Wiebenga A."/>
            <person name="Young D."/>
            <person name="Pisabarro A."/>
            <person name="Eastwood D.C."/>
            <person name="Martin F."/>
            <person name="Cullen D."/>
            <person name="Grigoriev I.V."/>
            <person name="Hibbett D.S."/>
        </authorList>
    </citation>
    <scope>NUCLEOTIDE SEQUENCE [LARGE SCALE GENOMIC DNA]</scope>
    <source>
        <strain evidence="3">RWD-64-598 SS2</strain>
    </source>
</reference>
<protein>
    <recommendedName>
        <fullName evidence="4">CxC1-like cysteine cluster associated with KDZ transposases domain-containing protein</fullName>
    </recommendedName>
</protein>
<keyword evidence="3" id="KW-1185">Reference proteome</keyword>
<organism evidence="2 3">
    <name type="scientific">Coniophora puteana (strain RWD-64-598)</name>
    <name type="common">Brown rot fungus</name>
    <dbReference type="NCBI Taxonomy" id="741705"/>
    <lineage>
        <taxon>Eukaryota</taxon>
        <taxon>Fungi</taxon>
        <taxon>Dikarya</taxon>
        <taxon>Basidiomycota</taxon>
        <taxon>Agaricomycotina</taxon>
        <taxon>Agaricomycetes</taxon>
        <taxon>Agaricomycetidae</taxon>
        <taxon>Boletales</taxon>
        <taxon>Coniophorineae</taxon>
        <taxon>Coniophoraceae</taxon>
        <taxon>Coniophora</taxon>
    </lineage>
</organism>
<name>A0A5M3MY04_CONPW</name>
<feature type="region of interest" description="Disordered" evidence="1">
    <location>
        <begin position="944"/>
        <end position="969"/>
    </location>
</feature>
<accession>A0A5M3MY04</accession>
<dbReference type="RefSeq" id="XP_007765754.1">
    <property type="nucleotide sequence ID" value="XM_007767564.1"/>
</dbReference>
<dbReference type="OrthoDB" id="2505969at2759"/>
<evidence type="ECO:0000313" key="2">
    <source>
        <dbReference type="EMBL" id="EIW83897.1"/>
    </source>
</evidence>
<feature type="region of interest" description="Disordered" evidence="1">
    <location>
        <begin position="160"/>
        <end position="191"/>
    </location>
</feature>
<evidence type="ECO:0008006" key="4">
    <source>
        <dbReference type="Google" id="ProtNLM"/>
    </source>
</evidence>